<accession>A0A0A0B7H8</accession>
<dbReference type="AlphaFoldDB" id="A0A0A0B7H8"/>
<name>A0A0A0B7H8_9CELL</name>
<dbReference type="EMBL" id="AXNT01000063">
    <property type="protein sequence ID" value="KGM02173.1"/>
    <property type="molecule type" value="Genomic_DNA"/>
</dbReference>
<protein>
    <recommendedName>
        <fullName evidence="4">Polyketide cyclase</fullName>
    </recommendedName>
</protein>
<feature type="compositionally biased region" description="Gly residues" evidence="1">
    <location>
        <begin position="1"/>
        <end position="12"/>
    </location>
</feature>
<dbReference type="CDD" id="cd07812">
    <property type="entry name" value="SRPBCC"/>
    <property type="match status" value="1"/>
</dbReference>
<reference evidence="2 3" key="1">
    <citation type="submission" date="2013-10" db="EMBL/GenBank/DDBJ databases">
        <authorList>
            <person name="Wang G."/>
            <person name="Zhuang W."/>
        </authorList>
    </citation>
    <scope>NUCLEOTIDE SEQUENCE [LARGE SCALE GENOMIC DNA]</scope>
    <source>
        <strain evidence="2 3">DSM 20118</strain>
    </source>
</reference>
<feature type="compositionally biased region" description="Low complexity" evidence="1">
    <location>
        <begin position="189"/>
        <end position="201"/>
    </location>
</feature>
<dbReference type="Proteomes" id="UP000029833">
    <property type="component" value="Unassembled WGS sequence"/>
</dbReference>
<organism evidence="2 3">
    <name type="scientific">Cellulomonas cellasea DSM 20118</name>
    <dbReference type="NCBI Taxonomy" id="1408250"/>
    <lineage>
        <taxon>Bacteria</taxon>
        <taxon>Bacillati</taxon>
        <taxon>Actinomycetota</taxon>
        <taxon>Actinomycetes</taxon>
        <taxon>Micrococcales</taxon>
        <taxon>Cellulomonadaceae</taxon>
        <taxon>Cellulomonas</taxon>
    </lineage>
</organism>
<evidence type="ECO:0008006" key="4">
    <source>
        <dbReference type="Google" id="ProtNLM"/>
    </source>
</evidence>
<feature type="region of interest" description="Disordered" evidence="1">
    <location>
        <begin position="177"/>
        <end position="207"/>
    </location>
</feature>
<proteinExistence type="predicted"/>
<gene>
    <name evidence="2" type="ORF">Q760_15185</name>
</gene>
<dbReference type="RefSeq" id="WP_246056536.1">
    <property type="nucleotide sequence ID" value="NZ_AXNT01000063.1"/>
</dbReference>
<evidence type="ECO:0000313" key="2">
    <source>
        <dbReference type="EMBL" id="KGM02173.1"/>
    </source>
</evidence>
<dbReference type="SUPFAM" id="SSF55961">
    <property type="entry name" value="Bet v1-like"/>
    <property type="match status" value="1"/>
</dbReference>
<evidence type="ECO:0000313" key="3">
    <source>
        <dbReference type="Proteomes" id="UP000029833"/>
    </source>
</evidence>
<evidence type="ECO:0000256" key="1">
    <source>
        <dbReference type="SAM" id="MobiDB-lite"/>
    </source>
</evidence>
<comment type="caution">
    <text evidence="2">The sequence shown here is derived from an EMBL/GenBank/DDBJ whole genome shotgun (WGS) entry which is preliminary data.</text>
</comment>
<feature type="region of interest" description="Disordered" evidence="1">
    <location>
        <begin position="1"/>
        <end position="28"/>
    </location>
</feature>
<sequence>MSGAAGADGGGTQSTTHGAWETRTRSGPLSGGMAVVERHVGCAAEVVVEVLRDGWMYAGWVVGASRIRSVDAHWPEPGAAIHHSAGAWPLVINDKTVSRRWDGRSRLELQAHGWPLGEARVVIDVRPEGPTSCRVLLAEDAVKGPGALVPRALRQAAIIPRNKEALHRLALIAEGRARGDGVPPGGSAGASSPASPDASAGEGAGPG</sequence>
<keyword evidence="3" id="KW-1185">Reference proteome</keyword>
<dbReference type="STRING" id="1408250.Q760_15185"/>